<evidence type="ECO:0000313" key="2">
    <source>
        <dbReference type="Proteomes" id="UP000053989"/>
    </source>
</evidence>
<protein>
    <submittedName>
        <fullName evidence="1">Uncharacterized protein</fullName>
    </submittedName>
</protein>
<proteinExistence type="predicted"/>
<dbReference type="AlphaFoldDB" id="A0A0C2YV59"/>
<name>A0A0C2YV59_9AGAM</name>
<accession>A0A0C2YV59</accession>
<keyword evidence="2" id="KW-1185">Reference proteome</keyword>
<dbReference type="InParanoid" id="A0A0C2YV59"/>
<dbReference type="Proteomes" id="UP000053989">
    <property type="component" value="Unassembled WGS sequence"/>
</dbReference>
<dbReference type="HOGENOM" id="CLU_2374021_0_0_1"/>
<dbReference type="EMBL" id="KN822179">
    <property type="protein sequence ID" value="KIM53528.1"/>
    <property type="molecule type" value="Genomic_DNA"/>
</dbReference>
<gene>
    <name evidence="1" type="ORF">SCLCIDRAFT_434604</name>
</gene>
<reference evidence="1 2" key="1">
    <citation type="submission" date="2014-04" db="EMBL/GenBank/DDBJ databases">
        <authorList>
            <consortium name="DOE Joint Genome Institute"/>
            <person name="Kuo A."/>
            <person name="Kohler A."/>
            <person name="Nagy L.G."/>
            <person name="Floudas D."/>
            <person name="Copeland A."/>
            <person name="Barry K.W."/>
            <person name="Cichocki N."/>
            <person name="Veneault-Fourrey C."/>
            <person name="LaButti K."/>
            <person name="Lindquist E.A."/>
            <person name="Lipzen A."/>
            <person name="Lundell T."/>
            <person name="Morin E."/>
            <person name="Murat C."/>
            <person name="Sun H."/>
            <person name="Tunlid A."/>
            <person name="Henrissat B."/>
            <person name="Grigoriev I.V."/>
            <person name="Hibbett D.S."/>
            <person name="Martin F."/>
            <person name="Nordberg H.P."/>
            <person name="Cantor M.N."/>
            <person name="Hua S.X."/>
        </authorList>
    </citation>
    <scope>NUCLEOTIDE SEQUENCE [LARGE SCALE GENOMIC DNA]</scope>
    <source>
        <strain evidence="1 2">Foug A</strain>
    </source>
</reference>
<reference evidence="2" key="2">
    <citation type="submission" date="2015-01" db="EMBL/GenBank/DDBJ databases">
        <title>Evolutionary Origins and Diversification of the Mycorrhizal Mutualists.</title>
        <authorList>
            <consortium name="DOE Joint Genome Institute"/>
            <consortium name="Mycorrhizal Genomics Consortium"/>
            <person name="Kohler A."/>
            <person name="Kuo A."/>
            <person name="Nagy L.G."/>
            <person name="Floudas D."/>
            <person name="Copeland A."/>
            <person name="Barry K.W."/>
            <person name="Cichocki N."/>
            <person name="Veneault-Fourrey C."/>
            <person name="LaButti K."/>
            <person name="Lindquist E.A."/>
            <person name="Lipzen A."/>
            <person name="Lundell T."/>
            <person name="Morin E."/>
            <person name="Murat C."/>
            <person name="Riley R."/>
            <person name="Ohm R."/>
            <person name="Sun H."/>
            <person name="Tunlid A."/>
            <person name="Henrissat B."/>
            <person name="Grigoriev I.V."/>
            <person name="Hibbett D.S."/>
            <person name="Martin F."/>
        </authorList>
    </citation>
    <scope>NUCLEOTIDE SEQUENCE [LARGE SCALE GENOMIC DNA]</scope>
    <source>
        <strain evidence="2">Foug A</strain>
    </source>
</reference>
<sequence>MTLFRADFTQGPNRFCLCLARDILLRWHHLCVQPWASFCLSAEVMLSQTLCFESSPAEIPMALGTRHSPRDAYTTWLFRRFLHSCGPFSRQILGI</sequence>
<organism evidence="1 2">
    <name type="scientific">Scleroderma citrinum Foug A</name>
    <dbReference type="NCBI Taxonomy" id="1036808"/>
    <lineage>
        <taxon>Eukaryota</taxon>
        <taxon>Fungi</taxon>
        <taxon>Dikarya</taxon>
        <taxon>Basidiomycota</taxon>
        <taxon>Agaricomycotina</taxon>
        <taxon>Agaricomycetes</taxon>
        <taxon>Agaricomycetidae</taxon>
        <taxon>Boletales</taxon>
        <taxon>Sclerodermatineae</taxon>
        <taxon>Sclerodermataceae</taxon>
        <taxon>Scleroderma</taxon>
    </lineage>
</organism>
<evidence type="ECO:0000313" key="1">
    <source>
        <dbReference type="EMBL" id="KIM53528.1"/>
    </source>
</evidence>